<keyword evidence="3 4" id="KW-0067">ATP-binding</keyword>
<dbReference type="GO" id="GO:0046872">
    <property type="term" value="F:metal ion binding"/>
    <property type="evidence" value="ECO:0007669"/>
    <property type="project" value="UniProtKB-KW"/>
</dbReference>
<dbReference type="PANTHER" id="PTHR23407">
    <property type="entry name" value="ATPASE INHIBITOR/5-FORMYLTETRAHYDROFOLATE CYCLO-LIGASE"/>
    <property type="match status" value="1"/>
</dbReference>
<dbReference type="Pfam" id="PF01812">
    <property type="entry name" value="5-FTHF_cyc-lig"/>
    <property type="match status" value="1"/>
</dbReference>
<evidence type="ECO:0000256" key="5">
    <source>
        <dbReference type="RuleBase" id="RU361279"/>
    </source>
</evidence>
<dbReference type="RefSeq" id="WP_189318952.1">
    <property type="nucleotide sequence ID" value="NZ_FXTU01000012.1"/>
</dbReference>
<name>A0AA45WS74_9BACL</name>
<keyword evidence="2 4" id="KW-0547">Nucleotide-binding</keyword>
<dbReference type="PIRSF" id="PIRSF006806">
    <property type="entry name" value="FTHF_cligase"/>
    <property type="match status" value="1"/>
</dbReference>
<dbReference type="InterPro" id="IPR002698">
    <property type="entry name" value="FTHF_cligase"/>
</dbReference>
<dbReference type="Gene3D" id="3.40.50.10420">
    <property type="entry name" value="NagB/RpiA/CoA transferase-like"/>
    <property type="match status" value="1"/>
</dbReference>
<dbReference type="PANTHER" id="PTHR23407:SF1">
    <property type="entry name" value="5-FORMYLTETRAHYDROFOLATE CYCLO-LIGASE"/>
    <property type="match status" value="1"/>
</dbReference>
<organism evidence="6 7">
    <name type="scientific">Laceyella tengchongensis</name>
    <dbReference type="NCBI Taxonomy" id="574699"/>
    <lineage>
        <taxon>Bacteria</taxon>
        <taxon>Bacillati</taxon>
        <taxon>Bacillota</taxon>
        <taxon>Bacilli</taxon>
        <taxon>Bacillales</taxon>
        <taxon>Thermoactinomycetaceae</taxon>
        <taxon>Laceyella</taxon>
    </lineage>
</organism>
<keyword evidence="5" id="KW-0460">Magnesium</keyword>
<reference evidence="6" key="1">
    <citation type="submission" date="2017-05" db="EMBL/GenBank/DDBJ databases">
        <authorList>
            <person name="Varghese N."/>
            <person name="Submissions S."/>
        </authorList>
    </citation>
    <scope>NUCLEOTIDE SEQUENCE</scope>
    <source>
        <strain evidence="6">DSM 45262</strain>
    </source>
</reference>
<sequence length="191" mass="22047">MSNKETLRKRQLERRNQLAPEYMKESSERICQRLIDHPVFQQSTMIGFYMPFRNEVDVQMAMETALQQGKRVALPKVIRETRRMSWYEVSSLQECVAGAYGIFEPPAILERQVADTRLEAVIVPGVAFDLAGYRLGYGGGYYDRLFERQAKAWRIGVAFEEQIVPTVYPEPHDQPLHLLISSGREMSFARA</sequence>
<evidence type="ECO:0000256" key="4">
    <source>
        <dbReference type="PIRSR" id="PIRSR006806-1"/>
    </source>
</evidence>
<dbReference type="SUPFAM" id="SSF100950">
    <property type="entry name" value="NagB/RpiA/CoA transferase-like"/>
    <property type="match status" value="1"/>
</dbReference>
<feature type="binding site" evidence="4">
    <location>
        <begin position="4"/>
        <end position="8"/>
    </location>
    <ligand>
        <name>ATP</name>
        <dbReference type="ChEBI" id="CHEBI:30616"/>
    </ligand>
</feature>
<keyword evidence="5" id="KW-0479">Metal-binding</keyword>
<evidence type="ECO:0000256" key="1">
    <source>
        <dbReference type="ARBA" id="ARBA00010638"/>
    </source>
</evidence>
<feature type="binding site" evidence="4">
    <location>
        <begin position="134"/>
        <end position="142"/>
    </location>
    <ligand>
        <name>ATP</name>
        <dbReference type="ChEBI" id="CHEBI:30616"/>
    </ligand>
</feature>
<dbReference type="Proteomes" id="UP001157946">
    <property type="component" value="Unassembled WGS sequence"/>
</dbReference>
<accession>A0AA45WS74</accession>
<feature type="binding site" evidence="4">
    <location>
        <position position="50"/>
    </location>
    <ligand>
        <name>substrate</name>
    </ligand>
</feature>
<dbReference type="GO" id="GO:0005524">
    <property type="term" value="F:ATP binding"/>
    <property type="evidence" value="ECO:0007669"/>
    <property type="project" value="UniProtKB-KW"/>
</dbReference>
<dbReference type="EC" id="6.3.3.2" evidence="5"/>
<comment type="similarity">
    <text evidence="1 5">Belongs to the 5-formyltetrahydrofolate cyclo-ligase family.</text>
</comment>
<gene>
    <name evidence="6" type="ORF">SAMN06265361_11219</name>
</gene>
<evidence type="ECO:0000256" key="2">
    <source>
        <dbReference type="ARBA" id="ARBA00022741"/>
    </source>
</evidence>
<evidence type="ECO:0000313" key="7">
    <source>
        <dbReference type="Proteomes" id="UP001157946"/>
    </source>
</evidence>
<comment type="caution">
    <text evidence="6">The sequence shown here is derived from an EMBL/GenBank/DDBJ whole genome shotgun (WGS) entry which is preliminary data.</text>
</comment>
<protein>
    <recommendedName>
        <fullName evidence="5">5-formyltetrahydrofolate cyclo-ligase</fullName>
        <ecNumber evidence="5">6.3.3.2</ecNumber>
    </recommendedName>
</protein>
<comment type="catalytic activity">
    <reaction evidence="5">
        <text>(6S)-5-formyl-5,6,7,8-tetrahydrofolate + ATP = (6R)-5,10-methenyltetrahydrofolate + ADP + phosphate</text>
        <dbReference type="Rhea" id="RHEA:10488"/>
        <dbReference type="ChEBI" id="CHEBI:30616"/>
        <dbReference type="ChEBI" id="CHEBI:43474"/>
        <dbReference type="ChEBI" id="CHEBI:57455"/>
        <dbReference type="ChEBI" id="CHEBI:57457"/>
        <dbReference type="ChEBI" id="CHEBI:456216"/>
        <dbReference type="EC" id="6.3.3.2"/>
    </reaction>
</comment>
<dbReference type="InterPro" id="IPR037171">
    <property type="entry name" value="NagB/RpiA_transferase-like"/>
</dbReference>
<dbReference type="GO" id="GO:0035999">
    <property type="term" value="P:tetrahydrofolate interconversion"/>
    <property type="evidence" value="ECO:0007669"/>
    <property type="project" value="TreeGrafter"/>
</dbReference>
<feature type="binding site" evidence="4">
    <location>
        <position position="55"/>
    </location>
    <ligand>
        <name>substrate</name>
    </ligand>
</feature>
<keyword evidence="7" id="KW-1185">Reference proteome</keyword>
<evidence type="ECO:0000256" key="3">
    <source>
        <dbReference type="ARBA" id="ARBA00022840"/>
    </source>
</evidence>
<dbReference type="GO" id="GO:0009396">
    <property type="term" value="P:folic acid-containing compound biosynthetic process"/>
    <property type="evidence" value="ECO:0007669"/>
    <property type="project" value="TreeGrafter"/>
</dbReference>
<dbReference type="GO" id="GO:0030272">
    <property type="term" value="F:5-formyltetrahydrofolate cyclo-ligase activity"/>
    <property type="evidence" value="ECO:0007669"/>
    <property type="project" value="UniProtKB-EC"/>
</dbReference>
<dbReference type="NCBIfam" id="TIGR02727">
    <property type="entry name" value="MTHFS_bact"/>
    <property type="match status" value="1"/>
</dbReference>
<comment type="cofactor">
    <cofactor evidence="5">
        <name>Mg(2+)</name>
        <dbReference type="ChEBI" id="CHEBI:18420"/>
    </cofactor>
</comment>
<dbReference type="EMBL" id="FXTU01000012">
    <property type="protein sequence ID" value="SMP34850.1"/>
    <property type="molecule type" value="Genomic_DNA"/>
</dbReference>
<dbReference type="InterPro" id="IPR024185">
    <property type="entry name" value="FTHF_cligase-like_sf"/>
</dbReference>
<proteinExistence type="inferred from homology"/>
<dbReference type="AlphaFoldDB" id="A0AA45WS74"/>
<evidence type="ECO:0000313" key="6">
    <source>
        <dbReference type="EMBL" id="SMP34850.1"/>
    </source>
</evidence>